<evidence type="ECO:0000313" key="1">
    <source>
        <dbReference type="EMBL" id="KAJ3779570.1"/>
    </source>
</evidence>
<dbReference type="AlphaFoldDB" id="A0AA38NMS0"/>
<reference evidence="1" key="1">
    <citation type="submission" date="2022-08" db="EMBL/GenBank/DDBJ databases">
        <authorList>
            <consortium name="DOE Joint Genome Institute"/>
            <person name="Min B."/>
            <person name="Riley R."/>
            <person name="Sierra-Patev S."/>
            <person name="Naranjo-Ortiz M."/>
            <person name="Looney B."/>
            <person name="Konkel Z."/>
            <person name="Slot J.C."/>
            <person name="Sakamoto Y."/>
            <person name="Steenwyk J.L."/>
            <person name="Rokas A."/>
            <person name="Carro J."/>
            <person name="Camarero S."/>
            <person name="Ferreira P."/>
            <person name="Molpeceres G."/>
            <person name="Ruiz-Duenas F.J."/>
            <person name="Serrano A."/>
            <person name="Henrissat B."/>
            <person name="Drula E."/>
            <person name="Hughes K.W."/>
            <person name="Mata J.L."/>
            <person name="Ishikawa N.K."/>
            <person name="Vargas-Isla R."/>
            <person name="Ushijima S."/>
            <person name="Smith C.A."/>
            <person name="Ahrendt S."/>
            <person name="Andreopoulos W."/>
            <person name="He G."/>
            <person name="Labutti K."/>
            <person name="Lipzen A."/>
            <person name="Ng V."/>
            <person name="Sandor L."/>
            <person name="Barry K."/>
            <person name="Martinez A.T."/>
            <person name="Xiao Y."/>
            <person name="Gibbons J.G."/>
            <person name="Terashima K."/>
            <person name="Hibbett D.S."/>
            <person name="Grigoriev I.V."/>
        </authorList>
    </citation>
    <scope>NUCLEOTIDE SEQUENCE</scope>
    <source>
        <strain evidence="1">TFB10291</strain>
    </source>
</reference>
<comment type="caution">
    <text evidence="1">The sequence shown here is derived from an EMBL/GenBank/DDBJ whole genome shotgun (WGS) entry which is preliminary data.</text>
</comment>
<sequence length="77" mass="8936">AVLAARKYKPVAKKIKPIIGELPQRFRIIREIKGDPLKDMPELSTHPPEFTPTGRYTEERKAIIDKVHGEDFLWPEE</sequence>
<dbReference type="Proteomes" id="UP001163798">
    <property type="component" value="Unassembled WGS sequence"/>
</dbReference>
<gene>
    <name evidence="1" type="ORF">GGU10DRAFT_251329</name>
</gene>
<dbReference type="EMBL" id="MU794614">
    <property type="protein sequence ID" value="KAJ3779570.1"/>
    <property type="molecule type" value="Genomic_DNA"/>
</dbReference>
<evidence type="ECO:0000313" key="2">
    <source>
        <dbReference type="Proteomes" id="UP001163798"/>
    </source>
</evidence>
<accession>A0AA38NMS0</accession>
<keyword evidence="2" id="KW-1185">Reference proteome</keyword>
<feature type="non-terminal residue" evidence="1">
    <location>
        <position position="77"/>
    </location>
</feature>
<proteinExistence type="predicted"/>
<organism evidence="1 2">
    <name type="scientific">Lentinula aff. detonsa</name>
    <dbReference type="NCBI Taxonomy" id="2804958"/>
    <lineage>
        <taxon>Eukaryota</taxon>
        <taxon>Fungi</taxon>
        <taxon>Dikarya</taxon>
        <taxon>Basidiomycota</taxon>
        <taxon>Agaricomycotina</taxon>
        <taxon>Agaricomycetes</taxon>
        <taxon>Agaricomycetidae</taxon>
        <taxon>Agaricales</taxon>
        <taxon>Marasmiineae</taxon>
        <taxon>Omphalotaceae</taxon>
        <taxon>Lentinula</taxon>
    </lineage>
</organism>
<protein>
    <submittedName>
        <fullName evidence="1">Uncharacterized protein</fullName>
    </submittedName>
</protein>
<feature type="non-terminal residue" evidence="1">
    <location>
        <position position="1"/>
    </location>
</feature>
<name>A0AA38NMS0_9AGAR</name>